<name>A0A9P1IXM1_9PELO</name>
<dbReference type="PANTHER" id="PTHR31424:SF3">
    <property type="entry name" value="RING-TYPE DOMAIN-CONTAINING PROTEIN"/>
    <property type="match status" value="1"/>
</dbReference>
<protein>
    <recommendedName>
        <fullName evidence="5">Zinc finger PHD-type domain-containing protein</fullName>
    </recommendedName>
</protein>
<comment type="caution">
    <text evidence="3">The sequence shown here is derived from an EMBL/GenBank/DDBJ whole genome shotgun (WGS) entry which is preliminary data.</text>
</comment>
<dbReference type="AlphaFoldDB" id="A0A9P1IXM1"/>
<sequence length="856" mass="99737">MQSTSSFEEPDSDEDHSRSAKRRKKIDFGTYVEGLSFQEMKAEVLRMNKENMTLRMQNVQLRRDIKEARKDSLQVLEAQPKPHLTEDSVERLEKICASLRKRNQEYEDRLKREIEEHSIREELLKKLLDQKDLEIDELQKLKQYIGKNQKLRKLNEQHRKQSVYLVKKRKEEIKVDPSKKRKVRSKNYHNTKGFQAKLNIVAEGIEILTGMAGVKGYRNFLLSLMKQSGKIPALNFTPKFSVAQAISVQTTLGMPKNMLVRLKSYFRRILGVDPFPSTAAMDELAKTYMKEEWMDVRCEKNGEDEIEITELRKLAEVLAQKLTDLSKAKKLIFDRGKTTKLVAVIGNVRDANSCHNVIHLGSFTGDDTAENIIKYLPSIIKEINNLKLIQYEEDGVMKTREVEQFLAGDYKFLCSMHGHRGANAKEFCIFCYEQYSKKTKLQKYKRLNTWKSRTLSKYDEDQKSGKNSIKINSQRVFKLVTLDRVIPPSLHIIMGLSHKYIFDVLLNWALKCDLQKQINCKTTSQAKSALRKLQKDLSSKKRIIDDWSNDAETLKKMDSAMKNIIDKSISPSGDKAMGNKKKAMSLKCHDCNKLFHEHCIGVWTPELRIDHEDPDEYLCCFACRKVSKEQFRATIQSQLQVIEDYTTGLKKKLEALEKEEKELNDNLNTQVGKHRQQLENVWKKYGADRSTWTQTFSGNQTYRLLKKEAIDEMFDIFLNNPKVDQNSLEYLRVAATSLGVIQRLCTTETYDQHDLARLQESKEEFFKNVTLGSPDETLTVKLHLLLNHVVPFANQHSVWGRLSEQSVESYHAYYNKLLRRFESVRDPIIRLRRIFRFIMIHSKVKDSNELEELLDD</sequence>
<gene>
    <name evidence="3" type="ORF">CAMP_LOCUS15566</name>
</gene>
<evidence type="ECO:0000256" key="2">
    <source>
        <dbReference type="SAM" id="MobiDB-lite"/>
    </source>
</evidence>
<organism evidence="3 4">
    <name type="scientific">Caenorhabditis angaria</name>
    <dbReference type="NCBI Taxonomy" id="860376"/>
    <lineage>
        <taxon>Eukaryota</taxon>
        <taxon>Metazoa</taxon>
        <taxon>Ecdysozoa</taxon>
        <taxon>Nematoda</taxon>
        <taxon>Chromadorea</taxon>
        <taxon>Rhabditida</taxon>
        <taxon>Rhabditina</taxon>
        <taxon>Rhabditomorpha</taxon>
        <taxon>Rhabditoidea</taxon>
        <taxon>Rhabditidae</taxon>
        <taxon>Peloderinae</taxon>
        <taxon>Caenorhabditis</taxon>
    </lineage>
</organism>
<feature type="region of interest" description="Disordered" evidence="2">
    <location>
        <begin position="1"/>
        <end position="22"/>
    </location>
</feature>
<dbReference type="OrthoDB" id="5871670at2759"/>
<feature type="coiled-coil region" evidence="1">
    <location>
        <begin position="642"/>
        <end position="673"/>
    </location>
</feature>
<accession>A0A9P1IXM1</accession>
<dbReference type="PANTHER" id="PTHR31424">
    <property type="entry name" value="PROTEIN CBG23806"/>
    <property type="match status" value="1"/>
</dbReference>
<reference evidence="3" key="1">
    <citation type="submission" date="2022-11" db="EMBL/GenBank/DDBJ databases">
        <authorList>
            <person name="Kikuchi T."/>
        </authorList>
    </citation>
    <scope>NUCLEOTIDE SEQUENCE</scope>
    <source>
        <strain evidence="3">PS1010</strain>
    </source>
</reference>
<dbReference type="EMBL" id="CANHGI010000005">
    <property type="protein sequence ID" value="CAI5452929.1"/>
    <property type="molecule type" value="Genomic_DNA"/>
</dbReference>
<dbReference type="Pfam" id="PF06918">
    <property type="entry name" value="DUF1280"/>
    <property type="match status" value="1"/>
</dbReference>
<dbReference type="Proteomes" id="UP001152747">
    <property type="component" value="Unassembled WGS sequence"/>
</dbReference>
<keyword evidence="4" id="KW-1185">Reference proteome</keyword>
<evidence type="ECO:0000313" key="4">
    <source>
        <dbReference type="Proteomes" id="UP001152747"/>
    </source>
</evidence>
<keyword evidence="1" id="KW-0175">Coiled coil</keyword>
<evidence type="ECO:0008006" key="5">
    <source>
        <dbReference type="Google" id="ProtNLM"/>
    </source>
</evidence>
<feature type="coiled-coil region" evidence="1">
    <location>
        <begin position="51"/>
        <end position="161"/>
    </location>
</feature>
<dbReference type="InterPro" id="IPR009689">
    <property type="entry name" value="DUF1280"/>
</dbReference>
<proteinExistence type="predicted"/>
<evidence type="ECO:0000256" key="1">
    <source>
        <dbReference type="SAM" id="Coils"/>
    </source>
</evidence>
<evidence type="ECO:0000313" key="3">
    <source>
        <dbReference type="EMBL" id="CAI5452929.1"/>
    </source>
</evidence>